<dbReference type="SUPFAM" id="SSF48371">
    <property type="entry name" value="ARM repeat"/>
    <property type="match status" value="1"/>
</dbReference>
<dbReference type="Ensembl" id="ENSEBUT00000015406.1">
    <property type="protein sequence ID" value="ENSEBUP00000014829.1"/>
    <property type="gene ID" value="ENSEBUG00000009351.1"/>
</dbReference>
<dbReference type="GO" id="GO:0032040">
    <property type="term" value="C:small-subunit processome"/>
    <property type="evidence" value="ECO:0007669"/>
    <property type="project" value="TreeGrafter"/>
</dbReference>
<dbReference type="AlphaFoldDB" id="A0A8C4QHH0"/>
<dbReference type="PANTHER" id="PTHR17695:SF11">
    <property type="entry name" value="SMALL SUBUNIT PROCESSOME COMPONENT 20 HOMOLOG"/>
    <property type="match status" value="1"/>
</dbReference>
<evidence type="ECO:0000259" key="1">
    <source>
        <dbReference type="Pfam" id="PF07539"/>
    </source>
</evidence>
<dbReference type="GO" id="GO:0030686">
    <property type="term" value="C:90S preribosome"/>
    <property type="evidence" value="ECO:0007669"/>
    <property type="project" value="TreeGrafter"/>
</dbReference>
<accession>A0A8C4QHH0</accession>
<reference evidence="2" key="2">
    <citation type="submission" date="2025-09" db="UniProtKB">
        <authorList>
            <consortium name="Ensembl"/>
        </authorList>
    </citation>
    <scope>IDENTIFICATION</scope>
</reference>
<keyword evidence="3" id="KW-1185">Reference proteome</keyword>
<evidence type="ECO:0000313" key="3">
    <source>
        <dbReference type="Proteomes" id="UP000694388"/>
    </source>
</evidence>
<reference evidence="2" key="1">
    <citation type="submission" date="2025-08" db="UniProtKB">
        <authorList>
            <consortium name="Ensembl"/>
        </authorList>
    </citation>
    <scope>IDENTIFICATION</scope>
</reference>
<dbReference type="GeneTree" id="ENSGT00390000016813"/>
<name>A0A8C4QHH0_EPTBU</name>
<dbReference type="InterPro" id="IPR016024">
    <property type="entry name" value="ARM-type_fold"/>
</dbReference>
<dbReference type="Pfam" id="PF07539">
    <property type="entry name" value="UTP20_N"/>
    <property type="match status" value="1"/>
</dbReference>
<dbReference type="InterPro" id="IPR052575">
    <property type="entry name" value="SSU_processome_comp_20"/>
</dbReference>
<proteinExistence type="predicted"/>
<evidence type="ECO:0000313" key="2">
    <source>
        <dbReference type="Ensembl" id="ENSEBUP00000014829.1"/>
    </source>
</evidence>
<dbReference type="PANTHER" id="PTHR17695">
    <property type="entry name" value="SMALL SUBUNIT PROCESSOME COMPONENT 20 HOMOLOG"/>
    <property type="match status" value="1"/>
</dbReference>
<feature type="domain" description="U3 small nucleolar RNA-associated protein 20 N-terminal" evidence="1">
    <location>
        <begin position="150"/>
        <end position="309"/>
    </location>
</feature>
<protein>
    <recommendedName>
        <fullName evidence="1">U3 small nucleolar RNA-associated protein 20 N-terminal domain-containing protein</fullName>
    </recommendedName>
</protein>
<sequence length="355" mass="41172">MDNEVFWETWWEHIQLADAPLDTQRHSKMAEDGQEAGTPGAGAVLLFQQELSAHSGEHDRPDHANFRLLIWQAMLEFPEQLELHSHQLVPLLFTFIRQQFSSVDVQMAHTQDVRRGDLQQTGPESEDVECVEEMNDAHAECRTCRSGKRLTTKDLLGHLKVFSKFSGPWNFHKQEMLKEFYYRLLCHRNQDVQKVALACLFTYKPKALLPYREHLERLLEDHSFKEEIVLFMVQGEACLVQAEHRQEVMQVLIRMLFGRLRNGTGRKTKGKSSMLTSTRTILQFLSCCTSDELSLFFNLLLEPLQGFLTGGSSQCPVECSEECAVLNTFGEVFVFLFNYNKYFWFLKLMSLHIKV</sequence>
<organism evidence="2 3">
    <name type="scientific">Eptatretus burgeri</name>
    <name type="common">Inshore hagfish</name>
    <dbReference type="NCBI Taxonomy" id="7764"/>
    <lineage>
        <taxon>Eukaryota</taxon>
        <taxon>Metazoa</taxon>
        <taxon>Chordata</taxon>
        <taxon>Craniata</taxon>
        <taxon>Vertebrata</taxon>
        <taxon>Cyclostomata</taxon>
        <taxon>Myxini</taxon>
        <taxon>Myxiniformes</taxon>
        <taxon>Myxinidae</taxon>
        <taxon>Eptatretinae</taxon>
        <taxon>Eptatretus</taxon>
    </lineage>
</organism>
<dbReference type="InterPro" id="IPR011430">
    <property type="entry name" value="UTP20_N"/>
</dbReference>
<dbReference type="Proteomes" id="UP000694388">
    <property type="component" value="Unplaced"/>
</dbReference>